<dbReference type="GO" id="GO:0007015">
    <property type="term" value="P:actin filament organization"/>
    <property type="evidence" value="ECO:0007669"/>
    <property type="project" value="TreeGrafter"/>
</dbReference>
<feature type="compositionally biased region" description="Polar residues" evidence="12">
    <location>
        <begin position="529"/>
        <end position="549"/>
    </location>
</feature>
<dbReference type="InterPro" id="IPR000719">
    <property type="entry name" value="Prot_kinase_dom"/>
</dbReference>
<evidence type="ECO:0000256" key="12">
    <source>
        <dbReference type="SAM" id="MobiDB-lite"/>
    </source>
</evidence>
<keyword evidence="5" id="KW-0597">Phosphoprotein</keyword>
<dbReference type="InterPro" id="IPR011009">
    <property type="entry name" value="Kinase-like_dom_sf"/>
</dbReference>
<feature type="compositionally biased region" description="Polar residues" evidence="12">
    <location>
        <begin position="434"/>
        <end position="445"/>
    </location>
</feature>
<evidence type="ECO:0000256" key="4">
    <source>
        <dbReference type="ARBA" id="ARBA00022527"/>
    </source>
</evidence>
<keyword evidence="4" id="KW-0723">Serine/threonine-protein kinase</keyword>
<dbReference type="PROSITE" id="PS50011">
    <property type="entry name" value="PROTEIN_KINASE_DOM"/>
    <property type="match status" value="1"/>
</dbReference>
<dbReference type="AlphaFoldDB" id="A0AAN8RH61"/>
<comment type="catalytic activity">
    <reaction evidence="11">
        <text>L-seryl-[protein] + ATP = O-phospho-L-seryl-[protein] + ADP + H(+)</text>
        <dbReference type="Rhea" id="RHEA:17989"/>
        <dbReference type="Rhea" id="RHEA-COMP:9863"/>
        <dbReference type="Rhea" id="RHEA-COMP:11604"/>
        <dbReference type="ChEBI" id="CHEBI:15378"/>
        <dbReference type="ChEBI" id="CHEBI:29999"/>
        <dbReference type="ChEBI" id="CHEBI:30616"/>
        <dbReference type="ChEBI" id="CHEBI:83421"/>
        <dbReference type="ChEBI" id="CHEBI:456216"/>
        <dbReference type="EC" id="2.7.11.1"/>
    </reaction>
</comment>
<feature type="compositionally biased region" description="Polar residues" evidence="12">
    <location>
        <begin position="905"/>
        <end position="915"/>
    </location>
</feature>
<feature type="region of interest" description="Disordered" evidence="12">
    <location>
        <begin position="485"/>
        <end position="1019"/>
    </location>
</feature>
<feature type="compositionally biased region" description="Basic and acidic residues" evidence="12">
    <location>
        <begin position="893"/>
        <end position="902"/>
    </location>
</feature>
<keyword evidence="7" id="KW-0547">Nucleotide-binding</keyword>
<keyword evidence="15" id="KW-1185">Reference proteome</keyword>
<keyword evidence="8" id="KW-0418">Kinase</keyword>
<feature type="compositionally biased region" description="Basic and acidic residues" evidence="12">
    <location>
        <begin position="769"/>
        <end position="782"/>
    </location>
</feature>
<dbReference type="PROSITE" id="PS00108">
    <property type="entry name" value="PROTEIN_KINASE_ST"/>
    <property type="match status" value="1"/>
</dbReference>
<gene>
    <name evidence="14" type="ORF">TWF718_001304</name>
</gene>
<evidence type="ECO:0000313" key="14">
    <source>
        <dbReference type="EMBL" id="KAK6356970.1"/>
    </source>
</evidence>
<feature type="region of interest" description="Disordered" evidence="12">
    <location>
        <begin position="1"/>
        <end position="85"/>
    </location>
</feature>
<keyword evidence="9" id="KW-0067">ATP-binding</keyword>
<reference evidence="14 15" key="1">
    <citation type="submission" date="2019-10" db="EMBL/GenBank/DDBJ databases">
        <authorList>
            <person name="Palmer J.M."/>
        </authorList>
    </citation>
    <scope>NUCLEOTIDE SEQUENCE [LARGE SCALE GENOMIC DNA]</scope>
    <source>
        <strain evidence="14 15">TWF718</strain>
    </source>
</reference>
<evidence type="ECO:0000256" key="6">
    <source>
        <dbReference type="ARBA" id="ARBA00022679"/>
    </source>
</evidence>
<evidence type="ECO:0000256" key="10">
    <source>
        <dbReference type="ARBA" id="ARBA00047899"/>
    </source>
</evidence>
<dbReference type="PANTHER" id="PTHR22967:SF57">
    <property type="entry name" value="AUXILIN, ISOFORM A-RELATED"/>
    <property type="match status" value="1"/>
</dbReference>
<feature type="compositionally biased region" description="Polar residues" evidence="12">
    <location>
        <begin position="696"/>
        <end position="708"/>
    </location>
</feature>
<sequence length="1043" mass="114706">MASSYNHINQPQSAQYDPAYHHQRQHQHQHQQYQHQQQQQQQQYASPPVQQGVPPPSQQQPRHYQPHSYPPKQNNAPPGTFQPGTKIRVGSHNCVVERYLSEGGFAHVYVVKIDQIVEGTDIAVLKRVAVPDKEALANMRTEVDTMKRLKGHRHIVKYIDSHASHLKAGGYEVFLLMEYCAGGGLIDFMNTRLQHRLTEPEILKIFSDAAEGVACMHYLQPPLLHRDLKIENILITPEPRTYKLCDFGSSAEPRPAGTNVTECRLIEEDIQKHTTLQYRSPEMIDVFRGQPIDEKSDIWALGVLLYKLCYYTTPFEDQGQLAILNASFKYPPYPQFSSQVKGLIGSMLQEDPKKRPNIYEIVCTVCRLRGKSVPIKNIYDKPITRSNTPLPAAPPVATTYQPALVKEAPKPPPKDELPQIQQMRRGRPPRPNAEPSQRPSTSTSRGPGPKITKDPFAALDPSNADDELSARFPSVESFSILHDQGARFDFGGSPPESPSINKGESGTLSERVMKKLADQAFDDMPPITATKSQPLLTGSNDMASGFTPQDSKKVRAGATGSSSKAPVMVSQGTMTSPASTPSPHPSRNSERFQSRFGEQQGGSISATPTSDSGYMRPPLGEPSRSASTSPYSPANLARRSFEPPRPVSTIGSRPVPAGGKARPKSTHIESNLDFLRDLGSSSRSKHTNPSQPPKLENNTTGRSTSSAVSEHIESSVDFLRMLQQESDASKGGKPDKRLPASAPSSSKHKKTPSITLVGTKNMLAGRFGEAFRRFEAGPDSKKSGKTSPHTSEFPSDDYIGQSSDLQVSSSEIPAEIRREMEKRQIQEEERRVEAAAAAYKQSVAEKGAGGRPPRPRAGSIQRKVHALLNEEEKAPAPRTAEGYGRYTDTTVPKPHEALEKELQGLSMTESMQPNTDPEPPSVKSLVNRYARPGAEPQQGTNTAASATQGNPGTRPSAPRQLPPRPGPKPDKFRKLPPTELRPPTGADYGYGPGLTRSEVNKSPIQDASSPNSSGRDDELLEFRKRYPSLSGMEFEAANSYSRR</sequence>
<dbReference type="SMART" id="SM00220">
    <property type="entry name" value="S_TKc"/>
    <property type="match status" value="1"/>
</dbReference>
<evidence type="ECO:0000256" key="7">
    <source>
        <dbReference type="ARBA" id="ARBA00022741"/>
    </source>
</evidence>
<dbReference type="CDD" id="cd14037">
    <property type="entry name" value="STKc_NAK_like"/>
    <property type="match status" value="1"/>
</dbReference>
<feature type="compositionally biased region" description="Basic and acidic residues" evidence="12">
    <location>
        <begin position="407"/>
        <end position="417"/>
    </location>
</feature>
<feature type="compositionally biased region" description="Basic and acidic residues" evidence="12">
    <location>
        <begin position="727"/>
        <end position="738"/>
    </location>
</feature>
<keyword evidence="6" id="KW-0808">Transferase</keyword>
<dbReference type="EC" id="2.7.11.1" evidence="2"/>
<feature type="compositionally biased region" description="Basic and acidic residues" evidence="12">
    <location>
        <begin position="814"/>
        <end position="833"/>
    </location>
</feature>
<feature type="compositionally biased region" description="Polar residues" evidence="12">
    <location>
        <begin position="937"/>
        <end position="953"/>
    </location>
</feature>
<dbReference type="GO" id="GO:0005524">
    <property type="term" value="F:ATP binding"/>
    <property type="evidence" value="ECO:0007669"/>
    <property type="project" value="UniProtKB-KW"/>
</dbReference>
<feature type="domain" description="Protein kinase" evidence="13">
    <location>
        <begin position="94"/>
        <end position="368"/>
    </location>
</feature>
<organism evidence="14 15">
    <name type="scientific">Orbilia javanica</name>
    <dbReference type="NCBI Taxonomy" id="47235"/>
    <lineage>
        <taxon>Eukaryota</taxon>
        <taxon>Fungi</taxon>
        <taxon>Dikarya</taxon>
        <taxon>Ascomycota</taxon>
        <taxon>Pezizomycotina</taxon>
        <taxon>Orbiliomycetes</taxon>
        <taxon>Orbiliales</taxon>
        <taxon>Orbiliaceae</taxon>
        <taxon>Orbilia</taxon>
    </lineage>
</organism>
<evidence type="ECO:0000256" key="9">
    <source>
        <dbReference type="ARBA" id="ARBA00022840"/>
    </source>
</evidence>
<comment type="subcellular location">
    <subcellularLocation>
        <location evidence="1">Cytoplasm</location>
    </subcellularLocation>
</comment>
<feature type="compositionally biased region" description="Polar residues" evidence="12">
    <location>
        <begin position="498"/>
        <end position="508"/>
    </location>
</feature>
<evidence type="ECO:0000256" key="1">
    <source>
        <dbReference type="ARBA" id="ARBA00004496"/>
    </source>
</evidence>
<name>A0AAN8RH61_9PEZI</name>
<feature type="compositionally biased region" description="Polar residues" evidence="12">
    <location>
        <begin position="1000"/>
        <end position="1013"/>
    </location>
</feature>
<evidence type="ECO:0000259" key="13">
    <source>
        <dbReference type="PROSITE" id="PS50011"/>
    </source>
</evidence>
<feature type="compositionally biased region" description="Polar residues" evidence="12">
    <location>
        <begin position="800"/>
        <end position="811"/>
    </location>
</feature>
<dbReference type="EMBL" id="JAVHNR010000001">
    <property type="protein sequence ID" value="KAK6356970.1"/>
    <property type="molecule type" value="Genomic_DNA"/>
</dbReference>
<dbReference type="FunFam" id="1.10.510.10:FF:000441">
    <property type="entry name" value="Serine/threonine protein kinase"/>
    <property type="match status" value="1"/>
</dbReference>
<dbReference type="SUPFAM" id="SSF56112">
    <property type="entry name" value="Protein kinase-like (PK-like)"/>
    <property type="match status" value="1"/>
</dbReference>
<dbReference type="GO" id="GO:0000147">
    <property type="term" value="P:actin cortical patch assembly"/>
    <property type="evidence" value="ECO:0007669"/>
    <property type="project" value="TreeGrafter"/>
</dbReference>
<dbReference type="PANTHER" id="PTHR22967">
    <property type="entry name" value="SERINE/THREONINE PROTEIN KINASE"/>
    <property type="match status" value="1"/>
</dbReference>
<feature type="compositionally biased region" description="Low complexity" evidence="12">
    <location>
        <begin position="30"/>
        <end position="52"/>
    </location>
</feature>
<evidence type="ECO:0000256" key="3">
    <source>
        <dbReference type="ARBA" id="ARBA00022490"/>
    </source>
</evidence>
<evidence type="ECO:0000256" key="8">
    <source>
        <dbReference type="ARBA" id="ARBA00022777"/>
    </source>
</evidence>
<dbReference type="Pfam" id="PF00069">
    <property type="entry name" value="Pkinase"/>
    <property type="match status" value="1"/>
</dbReference>
<evidence type="ECO:0000256" key="11">
    <source>
        <dbReference type="ARBA" id="ARBA00048679"/>
    </source>
</evidence>
<dbReference type="GO" id="GO:0004674">
    <property type="term" value="F:protein serine/threonine kinase activity"/>
    <property type="evidence" value="ECO:0007669"/>
    <property type="project" value="UniProtKB-KW"/>
</dbReference>
<feature type="region of interest" description="Disordered" evidence="12">
    <location>
        <begin position="405"/>
        <end position="470"/>
    </location>
</feature>
<protein>
    <recommendedName>
        <fullName evidence="2">non-specific serine/threonine protein kinase</fullName>
        <ecNumber evidence="2">2.7.11.1</ecNumber>
    </recommendedName>
</protein>
<evidence type="ECO:0000313" key="15">
    <source>
        <dbReference type="Proteomes" id="UP001313282"/>
    </source>
</evidence>
<dbReference type="GO" id="GO:0005737">
    <property type="term" value="C:cytoplasm"/>
    <property type="evidence" value="ECO:0007669"/>
    <property type="project" value="UniProtKB-SubCell"/>
</dbReference>
<comment type="catalytic activity">
    <reaction evidence="10">
        <text>L-threonyl-[protein] + ATP = O-phospho-L-threonyl-[protein] + ADP + H(+)</text>
        <dbReference type="Rhea" id="RHEA:46608"/>
        <dbReference type="Rhea" id="RHEA-COMP:11060"/>
        <dbReference type="Rhea" id="RHEA-COMP:11605"/>
        <dbReference type="ChEBI" id="CHEBI:15378"/>
        <dbReference type="ChEBI" id="CHEBI:30013"/>
        <dbReference type="ChEBI" id="CHEBI:30616"/>
        <dbReference type="ChEBI" id="CHEBI:61977"/>
        <dbReference type="ChEBI" id="CHEBI:456216"/>
        <dbReference type="EC" id="2.7.11.1"/>
    </reaction>
</comment>
<feature type="compositionally biased region" description="Polar residues" evidence="12">
    <location>
        <begin position="1"/>
        <end position="15"/>
    </location>
</feature>
<keyword evidence="3" id="KW-0963">Cytoplasm</keyword>
<accession>A0AAN8RH61</accession>
<evidence type="ECO:0000256" key="2">
    <source>
        <dbReference type="ARBA" id="ARBA00012513"/>
    </source>
</evidence>
<dbReference type="Gene3D" id="1.10.510.10">
    <property type="entry name" value="Transferase(Phosphotransferase) domain 1"/>
    <property type="match status" value="1"/>
</dbReference>
<comment type="caution">
    <text evidence="14">The sequence shown here is derived from an EMBL/GenBank/DDBJ whole genome shotgun (WGS) entry which is preliminary data.</text>
</comment>
<dbReference type="Proteomes" id="UP001313282">
    <property type="component" value="Unassembled WGS sequence"/>
</dbReference>
<feature type="compositionally biased region" description="Polar residues" evidence="12">
    <location>
        <begin position="601"/>
        <end position="612"/>
    </location>
</feature>
<evidence type="ECO:0000256" key="5">
    <source>
        <dbReference type="ARBA" id="ARBA00022553"/>
    </source>
</evidence>
<proteinExistence type="predicted"/>
<dbReference type="InterPro" id="IPR008271">
    <property type="entry name" value="Ser/Thr_kinase_AS"/>
</dbReference>